<evidence type="ECO:0000313" key="1">
    <source>
        <dbReference type="EMBL" id="KAJ9061304.1"/>
    </source>
</evidence>
<dbReference type="EMBL" id="QTSX02005079">
    <property type="protein sequence ID" value="KAJ9061304.1"/>
    <property type="molecule type" value="Genomic_DNA"/>
</dbReference>
<accession>A0ACC2SG98</accession>
<protein>
    <submittedName>
        <fullName evidence="1">Uncharacterized protein</fullName>
    </submittedName>
</protein>
<gene>
    <name evidence="1" type="ORF">DSO57_1021977</name>
</gene>
<proteinExistence type="predicted"/>
<dbReference type="Proteomes" id="UP001165960">
    <property type="component" value="Unassembled WGS sequence"/>
</dbReference>
<evidence type="ECO:0000313" key="2">
    <source>
        <dbReference type="Proteomes" id="UP001165960"/>
    </source>
</evidence>
<keyword evidence="2" id="KW-1185">Reference proteome</keyword>
<sequence length="67" mass="7765">MASSPKEIPHMELTYAEAVQLVNFIEKHTKADDPDYLLVCSIEKQIKDSQPNWEESQSLKKVYQEVL</sequence>
<comment type="caution">
    <text evidence="1">The sequence shown here is derived from an EMBL/GenBank/DDBJ whole genome shotgun (WGS) entry which is preliminary data.</text>
</comment>
<organism evidence="1 2">
    <name type="scientific">Entomophthora muscae</name>
    <dbReference type="NCBI Taxonomy" id="34485"/>
    <lineage>
        <taxon>Eukaryota</taxon>
        <taxon>Fungi</taxon>
        <taxon>Fungi incertae sedis</taxon>
        <taxon>Zoopagomycota</taxon>
        <taxon>Entomophthoromycotina</taxon>
        <taxon>Entomophthoromycetes</taxon>
        <taxon>Entomophthorales</taxon>
        <taxon>Entomophthoraceae</taxon>
        <taxon>Entomophthora</taxon>
    </lineage>
</organism>
<reference evidence="1" key="1">
    <citation type="submission" date="2022-04" db="EMBL/GenBank/DDBJ databases">
        <title>Genome of the entomopathogenic fungus Entomophthora muscae.</title>
        <authorList>
            <person name="Elya C."/>
            <person name="Lovett B.R."/>
            <person name="Lee E."/>
            <person name="Macias A.M."/>
            <person name="Hajek A.E."/>
            <person name="De Bivort B.L."/>
            <person name="Kasson M.T."/>
            <person name="De Fine Licht H.H."/>
            <person name="Stajich J.E."/>
        </authorList>
    </citation>
    <scope>NUCLEOTIDE SEQUENCE</scope>
    <source>
        <strain evidence="1">Berkeley</strain>
    </source>
</reference>
<name>A0ACC2SG98_9FUNG</name>